<evidence type="ECO:0000256" key="5">
    <source>
        <dbReference type="SAM" id="Phobius"/>
    </source>
</evidence>
<sequence length="163" mass="18247">MLRVTMSKLQEHPLDTKIPPPVVLLLHMLASWGLVQITGHFTMAESLKIGGTLVLSSIGVVVALAGVWAFRRHNTSVDPVHVDKASTLVTDGVYRFTRNPMYVGLLCLLVAQNWYLTSPAGALAVLSFIGYMTRFQIKPEERFLLKAYGQAYRDFLGTTRRWL</sequence>
<evidence type="ECO:0000256" key="4">
    <source>
        <dbReference type="ARBA" id="ARBA00023136"/>
    </source>
</evidence>
<protein>
    <submittedName>
        <fullName evidence="6">Protein-S-isoprenylcysteine methyltransferase</fullName>
    </submittedName>
</protein>
<comment type="subcellular location">
    <subcellularLocation>
        <location evidence="1">Endomembrane system</location>
        <topology evidence="1">Multi-pass membrane protein</topology>
    </subcellularLocation>
</comment>
<dbReference type="Gene3D" id="1.20.120.1630">
    <property type="match status" value="1"/>
</dbReference>
<dbReference type="GO" id="GO:0008168">
    <property type="term" value="F:methyltransferase activity"/>
    <property type="evidence" value="ECO:0007669"/>
    <property type="project" value="UniProtKB-KW"/>
</dbReference>
<name>A0A5S3X4X3_9GAMM</name>
<feature type="transmembrane region" description="Helical" evidence="5">
    <location>
        <begin position="49"/>
        <end position="70"/>
    </location>
</feature>
<evidence type="ECO:0000256" key="1">
    <source>
        <dbReference type="ARBA" id="ARBA00004127"/>
    </source>
</evidence>
<dbReference type="OrthoDB" id="9811969at2"/>
<proteinExistence type="predicted"/>
<keyword evidence="4 5" id="KW-0472">Membrane</keyword>
<evidence type="ECO:0000313" key="6">
    <source>
        <dbReference type="EMBL" id="TMP39622.1"/>
    </source>
</evidence>
<feature type="transmembrane region" description="Helical" evidence="5">
    <location>
        <begin position="114"/>
        <end position="133"/>
    </location>
</feature>
<keyword evidence="3 5" id="KW-1133">Transmembrane helix</keyword>
<dbReference type="AlphaFoldDB" id="A0A5S3X4X3"/>
<dbReference type="EMBL" id="PNCJ01000005">
    <property type="protein sequence ID" value="TMP39622.1"/>
    <property type="molecule type" value="Genomic_DNA"/>
</dbReference>
<gene>
    <name evidence="6" type="ORF">CWB98_03275</name>
</gene>
<organism evidence="6 7">
    <name type="scientific">Pseudoalteromonas rubra</name>
    <dbReference type="NCBI Taxonomy" id="43658"/>
    <lineage>
        <taxon>Bacteria</taxon>
        <taxon>Pseudomonadati</taxon>
        <taxon>Pseudomonadota</taxon>
        <taxon>Gammaproteobacteria</taxon>
        <taxon>Alteromonadales</taxon>
        <taxon>Pseudoalteromonadaceae</taxon>
        <taxon>Pseudoalteromonas</taxon>
    </lineage>
</organism>
<reference evidence="6 7" key="1">
    <citation type="submission" date="2018-01" db="EMBL/GenBank/DDBJ databases">
        <authorList>
            <person name="Paulsen S."/>
            <person name="Gram L.K."/>
        </authorList>
    </citation>
    <scope>NUCLEOTIDE SEQUENCE [LARGE SCALE GENOMIC DNA]</scope>
    <source>
        <strain evidence="6 7">S2599</strain>
    </source>
</reference>
<dbReference type="InterPro" id="IPR007318">
    <property type="entry name" value="Phopholipid_MeTrfase"/>
</dbReference>
<accession>A0A5S3X4X3</accession>
<dbReference type="PANTHER" id="PTHR12714:SF24">
    <property type="entry name" value="SLR1182 PROTEIN"/>
    <property type="match status" value="1"/>
</dbReference>
<dbReference type="GO" id="GO:0032259">
    <property type="term" value="P:methylation"/>
    <property type="evidence" value="ECO:0007669"/>
    <property type="project" value="UniProtKB-KW"/>
</dbReference>
<dbReference type="PANTHER" id="PTHR12714">
    <property type="entry name" value="PROTEIN-S ISOPRENYLCYSTEINE O-METHYLTRANSFERASE"/>
    <property type="match status" value="1"/>
</dbReference>
<evidence type="ECO:0000256" key="3">
    <source>
        <dbReference type="ARBA" id="ARBA00022989"/>
    </source>
</evidence>
<keyword evidence="6" id="KW-0489">Methyltransferase</keyword>
<comment type="caution">
    <text evidence="6">The sequence shown here is derived from an EMBL/GenBank/DDBJ whole genome shotgun (WGS) entry which is preliminary data.</text>
</comment>
<keyword evidence="6" id="KW-0808">Transferase</keyword>
<feature type="transmembrane region" description="Helical" evidence="5">
    <location>
        <begin position="20"/>
        <end position="37"/>
    </location>
</feature>
<evidence type="ECO:0000256" key="2">
    <source>
        <dbReference type="ARBA" id="ARBA00022692"/>
    </source>
</evidence>
<dbReference type="Pfam" id="PF04191">
    <property type="entry name" value="PEMT"/>
    <property type="match status" value="1"/>
</dbReference>
<dbReference type="GO" id="GO:0012505">
    <property type="term" value="C:endomembrane system"/>
    <property type="evidence" value="ECO:0007669"/>
    <property type="project" value="UniProtKB-SubCell"/>
</dbReference>
<evidence type="ECO:0000313" key="7">
    <source>
        <dbReference type="Proteomes" id="UP000306719"/>
    </source>
</evidence>
<reference evidence="7" key="2">
    <citation type="submission" date="2019-06" db="EMBL/GenBank/DDBJ databases">
        <title>Co-occurence of chitin degradation, pigmentation and bioactivity in marine Pseudoalteromonas.</title>
        <authorList>
            <person name="Sonnenschein E.C."/>
            <person name="Bech P.K."/>
        </authorList>
    </citation>
    <scope>NUCLEOTIDE SEQUENCE [LARGE SCALE GENOMIC DNA]</scope>
    <source>
        <strain evidence="7">S2599</strain>
    </source>
</reference>
<dbReference type="Proteomes" id="UP000306719">
    <property type="component" value="Unassembled WGS sequence"/>
</dbReference>
<keyword evidence="2 5" id="KW-0812">Transmembrane</keyword>